<dbReference type="STRING" id="1291764.GCA_001311235_00687"/>
<dbReference type="Proteomes" id="UP000218181">
    <property type="component" value="Unassembled WGS sequence"/>
</dbReference>
<dbReference type="InterPro" id="IPR051933">
    <property type="entry name" value="Resuscitation_pf_RpfB"/>
</dbReference>
<proteinExistence type="predicted"/>
<evidence type="ECO:0000256" key="2">
    <source>
        <dbReference type="SAM" id="Coils"/>
    </source>
</evidence>
<dbReference type="EMBL" id="JXJU01000003">
    <property type="protein sequence ID" value="PCS00754.1"/>
    <property type="molecule type" value="Genomic_DNA"/>
</dbReference>
<dbReference type="PANTHER" id="PTHR39160:SF4">
    <property type="entry name" value="RESUSCITATION-PROMOTING FACTOR RPFB"/>
    <property type="match status" value="1"/>
</dbReference>
<dbReference type="GO" id="GO:0004553">
    <property type="term" value="F:hydrolase activity, hydrolyzing O-glycosyl compounds"/>
    <property type="evidence" value="ECO:0007669"/>
    <property type="project" value="InterPro"/>
</dbReference>
<dbReference type="Gene3D" id="6.10.250.3150">
    <property type="match status" value="1"/>
</dbReference>
<reference evidence="6 7" key="1">
    <citation type="submission" date="2014-12" db="EMBL/GenBank/DDBJ databases">
        <title>Draft genome sequences of 10 type strains of Lactococcus.</title>
        <authorList>
            <person name="Sun Z."/>
            <person name="Zhong Z."/>
            <person name="Liu W."/>
            <person name="Zhang W."/>
            <person name="Zhang H."/>
        </authorList>
    </citation>
    <scope>NUCLEOTIDE SEQUENCE [LARGE SCALE GENOMIC DNA]</scope>
    <source>
        <strain evidence="6 7">JCM 16395</strain>
    </source>
</reference>
<dbReference type="Pfam" id="PF06725">
    <property type="entry name" value="3D"/>
    <property type="match status" value="1"/>
</dbReference>
<evidence type="ECO:0000259" key="5">
    <source>
        <dbReference type="Pfam" id="PF06725"/>
    </source>
</evidence>
<dbReference type="InterPro" id="IPR036908">
    <property type="entry name" value="RlpA-like_sf"/>
</dbReference>
<keyword evidence="1 4" id="KW-0732">Signal</keyword>
<evidence type="ECO:0000256" key="3">
    <source>
        <dbReference type="SAM" id="MobiDB-lite"/>
    </source>
</evidence>
<evidence type="ECO:0000313" key="7">
    <source>
        <dbReference type="Proteomes" id="UP000218181"/>
    </source>
</evidence>
<feature type="region of interest" description="Disordered" evidence="3">
    <location>
        <begin position="223"/>
        <end position="270"/>
    </location>
</feature>
<dbReference type="SUPFAM" id="SSF50685">
    <property type="entry name" value="Barwin-like endoglucanases"/>
    <property type="match status" value="1"/>
</dbReference>
<name>A0A2A5RN52_9LACT</name>
<gene>
    <name evidence="6" type="ORF">RT41_GL001136</name>
</gene>
<evidence type="ECO:0000256" key="4">
    <source>
        <dbReference type="SAM" id="SignalP"/>
    </source>
</evidence>
<dbReference type="GO" id="GO:0009254">
    <property type="term" value="P:peptidoglycan turnover"/>
    <property type="evidence" value="ECO:0007669"/>
    <property type="project" value="InterPro"/>
</dbReference>
<feature type="coiled-coil region" evidence="2">
    <location>
        <begin position="137"/>
        <end position="185"/>
    </location>
</feature>
<comment type="caution">
    <text evidence="6">The sequence shown here is derived from an EMBL/GenBank/DDBJ whole genome shotgun (WGS) entry which is preliminary data.</text>
</comment>
<keyword evidence="2" id="KW-0175">Coiled coil</keyword>
<dbReference type="PANTHER" id="PTHR39160">
    <property type="entry name" value="CELL WALL-BINDING PROTEIN YOCH"/>
    <property type="match status" value="1"/>
</dbReference>
<feature type="domain" description="3D" evidence="5">
    <location>
        <begin position="301"/>
        <end position="361"/>
    </location>
</feature>
<dbReference type="AlphaFoldDB" id="A0A2A5RN52"/>
<feature type="coiled-coil region" evidence="2">
    <location>
        <begin position="47"/>
        <end position="88"/>
    </location>
</feature>
<dbReference type="GO" id="GO:0019867">
    <property type="term" value="C:outer membrane"/>
    <property type="evidence" value="ECO:0007669"/>
    <property type="project" value="InterPro"/>
</dbReference>
<keyword evidence="7" id="KW-1185">Reference proteome</keyword>
<organism evidence="6 7">
    <name type="scientific">Lactococcus fujiensis JCM 16395</name>
    <dbReference type="NCBI Taxonomy" id="1291764"/>
    <lineage>
        <taxon>Bacteria</taxon>
        <taxon>Bacillati</taxon>
        <taxon>Bacillota</taxon>
        <taxon>Bacilli</taxon>
        <taxon>Lactobacillales</taxon>
        <taxon>Streptococcaceae</taxon>
        <taxon>Lactococcus</taxon>
    </lineage>
</organism>
<feature type="chain" id="PRO_5012020511" description="3D domain-containing protein" evidence="4">
    <location>
        <begin position="22"/>
        <end position="361"/>
    </location>
</feature>
<evidence type="ECO:0000313" key="6">
    <source>
        <dbReference type="EMBL" id="PCS00754.1"/>
    </source>
</evidence>
<protein>
    <recommendedName>
        <fullName evidence="5">3D domain-containing protein</fullName>
    </recommendedName>
</protein>
<dbReference type="CDD" id="cd22786">
    <property type="entry name" value="DPBB_YuiC-like"/>
    <property type="match status" value="1"/>
</dbReference>
<feature type="signal peptide" evidence="4">
    <location>
        <begin position="1"/>
        <end position="21"/>
    </location>
</feature>
<evidence type="ECO:0000256" key="1">
    <source>
        <dbReference type="ARBA" id="ARBA00022729"/>
    </source>
</evidence>
<sequence>MVLLFSMFLAVFVVSSRLVSADTTTQSNVNEQINTFQSQLNSELTQVNKLYQKVNDSQTQVQEAQSKIDTLESQIAQAEKDEINLTNSIANQMRSLQSNGGVMISVIDIITSSNNLTAMIQRLANLNIVMSAESAQVQDLKNTQNSLKKMKIQLEETKKKLVQNEQSYKSEVSNLQGNISNLQSKISSNQKLLSDMKAQAAAEQKARDAKIAADAAASAKAAKEKAAQSSSSSSSSSSSNQSSNSNQSNSTGNSGNSGSSNNNNGHNNGGKTMTALATAYSWQNVGYITAMGIDLRTNPMCIAVDPSVIPLGSLIEVPGYGIAIAGDTGGAIKGNHIDVHFPTVAQAVAWGAKTVQITILK</sequence>
<dbReference type="InterPro" id="IPR010611">
    <property type="entry name" value="3D_dom"/>
</dbReference>
<accession>A0A2A5RN52</accession>
<feature type="compositionally biased region" description="Low complexity" evidence="3">
    <location>
        <begin position="227"/>
        <end position="270"/>
    </location>
</feature>